<accession>A0A9Q0FKR5</accession>
<protein>
    <submittedName>
        <fullName evidence="1">Uncharacterized protein</fullName>
    </submittedName>
</protein>
<dbReference type="PANTHER" id="PTHR31170">
    <property type="entry name" value="BNAC04G53230D PROTEIN"/>
    <property type="match status" value="1"/>
</dbReference>
<dbReference type="Proteomes" id="UP001141552">
    <property type="component" value="Unassembled WGS sequence"/>
</dbReference>
<dbReference type="AlphaFoldDB" id="A0A9Q0FKR5"/>
<dbReference type="OrthoDB" id="1749033at2759"/>
<comment type="caution">
    <text evidence="1">The sequence shown here is derived from an EMBL/GenBank/DDBJ whole genome shotgun (WGS) entry which is preliminary data.</text>
</comment>
<dbReference type="Pfam" id="PF03140">
    <property type="entry name" value="DUF247"/>
    <property type="match status" value="1"/>
</dbReference>
<reference evidence="1" key="2">
    <citation type="journal article" date="2023" name="Plants (Basel)">
        <title>Annotation of the Turnera subulata (Passifloraceae) Draft Genome Reveals the S-Locus Evolved after the Divergence of Turneroideae from Passifloroideae in a Stepwise Manner.</title>
        <authorList>
            <person name="Henning P.M."/>
            <person name="Roalson E.H."/>
            <person name="Mir W."/>
            <person name="McCubbin A.G."/>
            <person name="Shore J.S."/>
        </authorList>
    </citation>
    <scope>NUCLEOTIDE SEQUENCE</scope>
    <source>
        <strain evidence="1">F60SS</strain>
    </source>
</reference>
<evidence type="ECO:0000313" key="2">
    <source>
        <dbReference type="Proteomes" id="UP001141552"/>
    </source>
</evidence>
<dbReference type="EMBL" id="JAKUCV010005182">
    <property type="protein sequence ID" value="KAJ4832192.1"/>
    <property type="molecule type" value="Genomic_DNA"/>
</dbReference>
<organism evidence="1 2">
    <name type="scientific">Turnera subulata</name>
    <dbReference type="NCBI Taxonomy" id="218843"/>
    <lineage>
        <taxon>Eukaryota</taxon>
        <taxon>Viridiplantae</taxon>
        <taxon>Streptophyta</taxon>
        <taxon>Embryophyta</taxon>
        <taxon>Tracheophyta</taxon>
        <taxon>Spermatophyta</taxon>
        <taxon>Magnoliopsida</taxon>
        <taxon>eudicotyledons</taxon>
        <taxon>Gunneridae</taxon>
        <taxon>Pentapetalae</taxon>
        <taxon>rosids</taxon>
        <taxon>fabids</taxon>
        <taxon>Malpighiales</taxon>
        <taxon>Passifloraceae</taxon>
        <taxon>Turnera</taxon>
    </lineage>
</organism>
<gene>
    <name evidence="1" type="ORF">Tsubulata_009017</name>
</gene>
<dbReference type="InterPro" id="IPR004158">
    <property type="entry name" value="DUF247_pln"/>
</dbReference>
<reference evidence="1" key="1">
    <citation type="submission" date="2022-02" db="EMBL/GenBank/DDBJ databases">
        <authorList>
            <person name="Henning P.M."/>
            <person name="McCubbin A.G."/>
            <person name="Shore J.S."/>
        </authorList>
    </citation>
    <scope>NUCLEOTIDE SEQUENCE</scope>
    <source>
        <strain evidence="1">F60SS</strain>
        <tissue evidence="1">Leaves</tissue>
    </source>
</reference>
<sequence length="165" mass="19053">MKRPQEFIHFHLQGPIIGAKITYWNLKITSWSFLEKFLSRRGSARLDGYLVELKYLEQAARDCYSEIVQMSSSDFIETMLLDGCFIIELTRHLNEREEEDKGIETRPISYLVNTHGPSSSSVVKIMGPITPFGLPVDSDFVPQWSTLNYVADLEHFHGNYEEMSE</sequence>
<evidence type="ECO:0000313" key="1">
    <source>
        <dbReference type="EMBL" id="KAJ4832192.1"/>
    </source>
</evidence>
<name>A0A9Q0FKR5_9ROSI</name>
<proteinExistence type="predicted"/>
<keyword evidence="2" id="KW-1185">Reference proteome</keyword>